<dbReference type="Gene3D" id="3.40.50.300">
    <property type="entry name" value="P-loop containing nucleotide triphosphate hydrolases"/>
    <property type="match status" value="1"/>
</dbReference>
<gene>
    <name evidence="7" type="ORF">NAES01612_LOCUS1036</name>
</gene>
<dbReference type="GO" id="GO:0005525">
    <property type="term" value="F:GTP binding"/>
    <property type="evidence" value="ECO:0007669"/>
    <property type="project" value="UniProtKB-KW"/>
</dbReference>
<evidence type="ECO:0000313" key="7">
    <source>
        <dbReference type="EMBL" id="CAE2267142.1"/>
    </source>
</evidence>
<dbReference type="AlphaFoldDB" id="A0A7S4JLE8"/>
<dbReference type="InterPro" id="IPR006689">
    <property type="entry name" value="Small_GTPase_ARF/SAR"/>
</dbReference>
<accession>A0A7S4JLE8</accession>
<protein>
    <submittedName>
        <fullName evidence="7">Uncharacterized protein</fullName>
    </submittedName>
</protein>
<dbReference type="FunFam" id="3.40.50.300:FF:001166">
    <property type="entry name" value="ADP-ribosylation factor D"/>
    <property type="match status" value="1"/>
</dbReference>
<keyword evidence="2 4" id="KW-0547">Nucleotide-binding</keyword>
<feature type="binding site" evidence="5">
    <location>
        <position position="60"/>
    </location>
    <ligand>
        <name>Mg(2+)</name>
        <dbReference type="ChEBI" id="CHEBI:18420"/>
    </ligand>
</feature>
<dbReference type="SMART" id="SM00178">
    <property type="entry name" value="SAR"/>
    <property type="match status" value="1"/>
</dbReference>
<evidence type="ECO:0000256" key="6">
    <source>
        <dbReference type="RuleBase" id="RU003925"/>
    </source>
</evidence>
<dbReference type="Pfam" id="PF00025">
    <property type="entry name" value="Arf"/>
    <property type="match status" value="1"/>
</dbReference>
<dbReference type="PROSITE" id="PS51417">
    <property type="entry name" value="ARF"/>
    <property type="match status" value="1"/>
</dbReference>
<dbReference type="PANTHER" id="PTHR11711">
    <property type="entry name" value="ADP RIBOSYLATION FACTOR-RELATED"/>
    <property type="match status" value="1"/>
</dbReference>
<organism evidence="7">
    <name type="scientific">Paramoeba aestuarina</name>
    <dbReference type="NCBI Taxonomy" id="180227"/>
    <lineage>
        <taxon>Eukaryota</taxon>
        <taxon>Amoebozoa</taxon>
        <taxon>Discosea</taxon>
        <taxon>Flabellinia</taxon>
        <taxon>Dactylopodida</taxon>
        <taxon>Paramoebidae</taxon>
        <taxon>Paramoeba</taxon>
    </lineage>
</organism>
<name>A0A7S4JLE8_9EUKA</name>
<dbReference type="CDD" id="cd00878">
    <property type="entry name" value="Arf_Arl"/>
    <property type="match status" value="1"/>
</dbReference>
<dbReference type="SUPFAM" id="SSF52540">
    <property type="entry name" value="P-loop containing nucleoside triphosphate hydrolases"/>
    <property type="match status" value="1"/>
</dbReference>
<dbReference type="SMART" id="SM00177">
    <property type="entry name" value="ARF"/>
    <property type="match status" value="1"/>
</dbReference>
<feature type="binding site" evidence="5">
    <location>
        <position position="43"/>
    </location>
    <ligand>
        <name>Mg(2+)</name>
        <dbReference type="ChEBI" id="CHEBI:18420"/>
    </ligand>
</feature>
<proteinExistence type="inferred from homology"/>
<dbReference type="EMBL" id="HBKR01001652">
    <property type="protein sequence ID" value="CAE2267142.1"/>
    <property type="molecule type" value="Transcribed_RNA"/>
</dbReference>
<evidence type="ECO:0000256" key="2">
    <source>
        <dbReference type="ARBA" id="ARBA00022741"/>
    </source>
</evidence>
<evidence type="ECO:0000256" key="3">
    <source>
        <dbReference type="ARBA" id="ARBA00023134"/>
    </source>
</evidence>
<dbReference type="InterPro" id="IPR027417">
    <property type="entry name" value="P-loop_NTPase"/>
</dbReference>
<evidence type="ECO:0000256" key="4">
    <source>
        <dbReference type="PIRSR" id="PIRSR606689-1"/>
    </source>
</evidence>
<feature type="binding site" evidence="4">
    <location>
        <position position="83"/>
    </location>
    <ligand>
        <name>GTP</name>
        <dbReference type="ChEBI" id="CHEBI:37565"/>
    </ligand>
</feature>
<comment type="similarity">
    <text evidence="1 6">Belongs to the small GTPase superfamily. Arf family.</text>
</comment>
<dbReference type="GO" id="GO:0003924">
    <property type="term" value="F:GTPase activity"/>
    <property type="evidence" value="ECO:0007669"/>
    <property type="project" value="InterPro"/>
</dbReference>
<keyword evidence="5" id="KW-0479">Metal-binding</keyword>
<dbReference type="PRINTS" id="PR00328">
    <property type="entry name" value="SAR1GTPBP"/>
</dbReference>
<dbReference type="InterPro" id="IPR005225">
    <property type="entry name" value="Small_GTP-bd"/>
</dbReference>
<keyword evidence="3 4" id="KW-0342">GTP-binding</keyword>
<sequence>MIVSSHQTEPRQMAHFFQNVVRSVTGRKEKKVVLTGLDGSGKTSLLYQIKMGEMIQTLPTLSPNVETIENKERGDLVFWDLGGHEKIRSLWSTNYAGVNILVFVVDASDRDRLREAITCFQEICARSDIKTTPLLVLANKQDIAGAMSSDELRSALGVDDSKELGQRVKVLPSSASSAEGLAPTMEYISSIVDIPTTNNTNNG</sequence>
<evidence type="ECO:0000256" key="1">
    <source>
        <dbReference type="ARBA" id="ARBA00010290"/>
    </source>
</evidence>
<feature type="binding site" evidence="4">
    <location>
        <begin position="139"/>
        <end position="142"/>
    </location>
    <ligand>
        <name>GTP</name>
        <dbReference type="ChEBI" id="CHEBI:37565"/>
    </ligand>
</feature>
<keyword evidence="5" id="KW-0460">Magnesium</keyword>
<reference evidence="7" key="1">
    <citation type="submission" date="2021-01" db="EMBL/GenBank/DDBJ databases">
        <authorList>
            <person name="Corre E."/>
            <person name="Pelletier E."/>
            <person name="Niang G."/>
            <person name="Scheremetjew M."/>
            <person name="Finn R."/>
            <person name="Kale V."/>
            <person name="Holt S."/>
            <person name="Cochrane G."/>
            <person name="Meng A."/>
            <person name="Brown T."/>
            <person name="Cohen L."/>
        </authorList>
    </citation>
    <scope>NUCLEOTIDE SEQUENCE</scope>
    <source>
        <strain evidence="7">SoJaBio B1-5/56/2</strain>
    </source>
</reference>
<dbReference type="GO" id="GO:0046872">
    <property type="term" value="F:metal ion binding"/>
    <property type="evidence" value="ECO:0007669"/>
    <property type="project" value="UniProtKB-KW"/>
</dbReference>
<dbReference type="NCBIfam" id="TIGR00231">
    <property type="entry name" value="small_GTP"/>
    <property type="match status" value="1"/>
</dbReference>
<feature type="binding site" evidence="4">
    <location>
        <begin position="36"/>
        <end position="43"/>
    </location>
    <ligand>
        <name>GTP</name>
        <dbReference type="ChEBI" id="CHEBI:37565"/>
    </ligand>
</feature>
<dbReference type="InterPro" id="IPR024156">
    <property type="entry name" value="Small_GTPase_ARF"/>
</dbReference>
<evidence type="ECO:0000256" key="5">
    <source>
        <dbReference type="PIRSR" id="PIRSR606689-2"/>
    </source>
</evidence>